<accession>A0A2T4IH15</accession>
<proteinExistence type="predicted"/>
<dbReference type="Proteomes" id="UP000241193">
    <property type="component" value="Unassembled WGS sequence"/>
</dbReference>
<gene>
    <name evidence="1" type="ORF">C8261_06680</name>
</gene>
<keyword evidence="2" id="KW-1185">Reference proteome</keyword>
<sequence>MRPKAEDRKSQSAIDLGGLGTSGAFCCGGAYIDMQDSLSVGMDHRCQLPSRGSFPQAKQDGAGDLVSILHYDK</sequence>
<evidence type="ECO:0000313" key="2">
    <source>
        <dbReference type="Proteomes" id="UP000241193"/>
    </source>
</evidence>
<evidence type="ECO:0000313" key="1">
    <source>
        <dbReference type="EMBL" id="PTD97068.1"/>
    </source>
</evidence>
<organism evidence="1 2">
    <name type="scientific">Pseudothauera lacus</name>
    <dbReference type="NCBI Taxonomy" id="2136175"/>
    <lineage>
        <taxon>Bacteria</taxon>
        <taxon>Pseudomonadati</taxon>
        <taxon>Pseudomonadota</taxon>
        <taxon>Betaproteobacteria</taxon>
        <taxon>Rhodocyclales</taxon>
        <taxon>Zoogloeaceae</taxon>
        <taxon>Pseudothauera</taxon>
    </lineage>
</organism>
<reference evidence="1 2" key="2">
    <citation type="submission" date="2018-04" db="EMBL/GenBank/DDBJ databases">
        <title>Thauera lacus sp. nov., isolated from an saline lake in Inner Mongolia, China.</title>
        <authorList>
            <person name="Liang Q.-Y."/>
        </authorList>
    </citation>
    <scope>NUCLEOTIDE SEQUENCE [LARGE SCALE GENOMIC DNA]</scope>
    <source>
        <strain evidence="1 2">D20</strain>
    </source>
</reference>
<protein>
    <submittedName>
        <fullName evidence="1">Uncharacterized protein</fullName>
    </submittedName>
</protein>
<dbReference type="AlphaFoldDB" id="A0A2T4IH15"/>
<reference evidence="1 2" key="1">
    <citation type="submission" date="2018-03" db="EMBL/GenBank/DDBJ databases">
        <authorList>
            <person name="Keele B.F."/>
        </authorList>
    </citation>
    <scope>NUCLEOTIDE SEQUENCE [LARGE SCALE GENOMIC DNA]</scope>
    <source>
        <strain evidence="1 2">D20</strain>
    </source>
</reference>
<dbReference type="EMBL" id="PZKC01000004">
    <property type="protein sequence ID" value="PTD97068.1"/>
    <property type="molecule type" value="Genomic_DNA"/>
</dbReference>
<comment type="caution">
    <text evidence="1">The sequence shown here is derived from an EMBL/GenBank/DDBJ whole genome shotgun (WGS) entry which is preliminary data.</text>
</comment>
<name>A0A2T4IH15_9RHOO</name>